<evidence type="ECO:0000313" key="2">
    <source>
        <dbReference type="Proteomes" id="UP001590950"/>
    </source>
</evidence>
<name>A0ABR4ANK4_9LECA</name>
<proteinExistence type="predicted"/>
<comment type="caution">
    <text evidence="1">The sequence shown here is derived from an EMBL/GenBank/DDBJ whole genome shotgun (WGS) entry which is preliminary data.</text>
</comment>
<evidence type="ECO:0000313" key="1">
    <source>
        <dbReference type="EMBL" id="KAL2047322.1"/>
    </source>
</evidence>
<gene>
    <name evidence="1" type="ORF">N7G274_001343</name>
</gene>
<reference evidence="1 2" key="1">
    <citation type="submission" date="2024-09" db="EMBL/GenBank/DDBJ databases">
        <title>Rethinking Asexuality: The Enigmatic Case of Functional Sexual Genes in Lepraria (Stereocaulaceae).</title>
        <authorList>
            <person name="Doellman M."/>
            <person name="Sun Y."/>
            <person name="Barcenas-Pena A."/>
            <person name="Lumbsch H.T."/>
            <person name="Grewe F."/>
        </authorList>
    </citation>
    <scope>NUCLEOTIDE SEQUENCE [LARGE SCALE GENOMIC DNA]</scope>
    <source>
        <strain evidence="1 2">Mercado 3170</strain>
    </source>
</reference>
<keyword evidence="2" id="KW-1185">Reference proteome</keyword>
<organism evidence="1 2">
    <name type="scientific">Stereocaulon virgatum</name>
    <dbReference type="NCBI Taxonomy" id="373712"/>
    <lineage>
        <taxon>Eukaryota</taxon>
        <taxon>Fungi</taxon>
        <taxon>Dikarya</taxon>
        <taxon>Ascomycota</taxon>
        <taxon>Pezizomycotina</taxon>
        <taxon>Lecanoromycetes</taxon>
        <taxon>OSLEUM clade</taxon>
        <taxon>Lecanoromycetidae</taxon>
        <taxon>Lecanorales</taxon>
        <taxon>Lecanorineae</taxon>
        <taxon>Stereocaulaceae</taxon>
        <taxon>Stereocaulon</taxon>
    </lineage>
</organism>
<dbReference type="Proteomes" id="UP001590950">
    <property type="component" value="Unassembled WGS sequence"/>
</dbReference>
<sequence length="139" mass="15851">MLQISPWDAIVLAIRRYSQFNPTLEVVRQHEGPMDEAVDQRAISMTHILSATNWEMWGELVDLSPHDPLSLWLWGSPKARAQNTQLSHSLRCGVTSDSATSRTHATVMVQSAHLRPSWRIPEESFELLCDRVSVRELFS</sequence>
<protein>
    <submittedName>
        <fullName evidence="1">Uncharacterized protein</fullName>
    </submittedName>
</protein>
<dbReference type="EMBL" id="JBEFKJ010000003">
    <property type="protein sequence ID" value="KAL2047322.1"/>
    <property type="molecule type" value="Genomic_DNA"/>
</dbReference>
<accession>A0ABR4ANK4</accession>